<evidence type="ECO:0000256" key="2">
    <source>
        <dbReference type="SAM" id="MobiDB-lite"/>
    </source>
</evidence>
<feature type="region of interest" description="Disordered" evidence="2">
    <location>
        <begin position="30"/>
        <end position="49"/>
    </location>
</feature>
<keyword evidence="1" id="KW-0238">DNA-binding</keyword>
<feature type="compositionally biased region" description="Polar residues" evidence="2">
    <location>
        <begin position="286"/>
        <end position="301"/>
    </location>
</feature>
<accession>A0ABQ9IQE1</accession>
<dbReference type="SUPFAM" id="SSF47823">
    <property type="entry name" value="lambda integrase-like, N-terminal domain"/>
    <property type="match status" value="1"/>
</dbReference>
<name>A0ABQ9IQE1_9CUCU</name>
<reference evidence="3" key="1">
    <citation type="journal article" date="2023" name="Insect Mol. Biol.">
        <title>Genome sequencing provides insights into the evolution of gene families encoding plant cell wall-degrading enzymes in longhorned beetles.</title>
        <authorList>
            <person name="Shin N.R."/>
            <person name="Okamura Y."/>
            <person name="Kirsch R."/>
            <person name="Pauchet Y."/>
        </authorList>
    </citation>
    <scope>NUCLEOTIDE SEQUENCE</scope>
    <source>
        <strain evidence="3">MMC_N1</strain>
    </source>
</reference>
<evidence type="ECO:0000256" key="1">
    <source>
        <dbReference type="ARBA" id="ARBA00023125"/>
    </source>
</evidence>
<dbReference type="PANTHER" id="PTHR35617:SF3">
    <property type="entry name" value="CORE-BINDING (CB) DOMAIN-CONTAINING PROTEIN"/>
    <property type="match status" value="1"/>
</dbReference>
<proteinExistence type="predicted"/>
<keyword evidence="4" id="KW-1185">Reference proteome</keyword>
<sequence length="888" mass="100405">MPRSSKKRRATKELMMLKKKLRKLENYLGSDLSTSESDSESTGGILPLDTVASVPEAADSNEPSVTAPSTSAEPASTRIFAVLGDNPALANTTGTDIHEELSVRWSTYLTKGIPQECRKLLLEKYPIPGNCNGLQAPRMNDEVKSILSSQVNKNDYFLSSLQNQLGAGLTAIARILDEKLRDPEATVVLADDLLLSLADAAQLFASVHQALSLKRRFEVSHLLNEDCRAATAQSPIDSLLFGSAFTEKLKSHQDMKKAASPAFKLQAPSLERDRRRTRKGGEKTAEPNTPQATTEETGVSSIRLQSPLLPPQLLKVNRNIAGRLQHFKSQQVGFASPTLPYGWLHTKPFEIIKQCCLKAERMKFDNLMDIPPSLGAEFHWWINCIDHSGKSIAINREFELNLFSDASTSGWGRMGSTRHSHLQNLTQKLWHWCEERNIFIHATYVITKDNTKADKLSRCKSISTEFELSPDIFNYITDQLGKPSIDLFASRINTKCAKYVSWGPDPDSWAVDALTLNWRDFKFYAFPPFILLDRVLEKIRDEKTTGIVVAPYWPSAPWFPLYHNLLTTDPIIISPRADMLLSPFRQHPLDNSLSLIAGILWWNYCQEQGVDPFSINLQSTLKFLLQMIQEKLSYSTLNTYRSAISFLCPFNAKEEKTLNRFQKGYYNINPTSPKYSTTWDPQVVLQFLETLYPLQEITHKQLTEKLSTLLALTSAHRVQTLSLITMNNILRSQERIEIRISSRIKTSGPNRAQPVLIFPIFKENPKLCVASTLDFYINKTESFRTRPTDPLFFTYASLTTLHPLNLLAGGLRTSYIKVELIYLNLLVTAFDMRPLRLHIVPGINIESIRSTAGWSEKSAVFSKFYNRPLVHNPDSFARAIIQCTRVEP</sequence>
<protein>
    <submittedName>
        <fullName evidence="3">Uncharacterized protein</fullName>
    </submittedName>
</protein>
<organism evidence="3 4">
    <name type="scientific">Molorchus minor</name>
    <dbReference type="NCBI Taxonomy" id="1323400"/>
    <lineage>
        <taxon>Eukaryota</taxon>
        <taxon>Metazoa</taxon>
        <taxon>Ecdysozoa</taxon>
        <taxon>Arthropoda</taxon>
        <taxon>Hexapoda</taxon>
        <taxon>Insecta</taxon>
        <taxon>Pterygota</taxon>
        <taxon>Neoptera</taxon>
        <taxon>Endopterygota</taxon>
        <taxon>Coleoptera</taxon>
        <taxon>Polyphaga</taxon>
        <taxon>Cucujiformia</taxon>
        <taxon>Chrysomeloidea</taxon>
        <taxon>Cerambycidae</taxon>
        <taxon>Lamiinae</taxon>
        <taxon>Monochamini</taxon>
        <taxon>Molorchus</taxon>
    </lineage>
</organism>
<dbReference type="Proteomes" id="UP001162164">
    <property type="component" value="Unassembled WGS sequence"/>
</dbReference>
<evidence type="ECO:0000313" key="4">
    <source>
        <dbReference type="Proteomes" id="UP001162164"/>
    </source>
</evidence>
<feature type="compositionally biased region" description="Basic and acidic residues" evidence="2">
    <location>
        <begin position="270"/>
        <end position="285"/>
    </location>
</feature>
<evidence type="ECO:0000313" key="3">
    <source>
        <dbReference type="EMBL" id="KAJ8949104.1"/>
    </source>
</evidence>
<comment type="caution">
    <text evidence="3">The sequence shown here is derived from an EMBL/GenBank/DDBJ whole genome shotgun (WGS) entry which is preliminary data.</text>
</comment>
<feature type="region of interest" description="Disordered" evidence="2">
    <location>
        <begin position="256"/>
        <end position="301"/>
    </location>
</feature>
<gene>
    <name evidence="3" type="ORF">NQ317_004198</name>
</gene>
<dbReference type="Gene3D" id="1.10.150.130">
    <property type="match status" value="1"/>
</dbReference>
<dbReference type="EMBL" id="JAPWTJ010004033">
    <property type="protein sequence ID" value="KAJ8949104.1"/>
    <property type="molecule type" value="Genomic_DNA"/>
</dbReference>
<feature type="compositionally biased region" description="Low complexity" evidence="2">
    <location>
        <begin position="30"/>
        <end position="43"/>
    </location>
</feature>
<dbReference type="PANTHER" id="PTHR35617">
    <property type="entry name" value="PHAGE_INTEGRASE DOMAIN-CONTAINING PROTEIN"/>
    <property type="match status" value="1"/>
</dbReference>
<dbReference type="InterPro" id="IPR010998">
    <property type="entry name" value="Integrase_recombinase_N"/>
</dbReference>